<accession>S2DU59</accession>
<dbReference type="RefSeq" id="WP_009033358.1">
    <property type="nucleotide sequence ID" value="NZ_ALWO02000037.1"/>
</dbReference>
<reference evidence="1 2" key="1">
    <citation type="journal article" date="2013" name="Genome Announc.">
        <title>Draft Genome Sequence of Indibacter alkaliphilus Strain LW1T, Isolated from Lonar Lake, a Haloalkaline Lake in the Buldana District of Maharashtra, India.</title>
        <authorList>
            <person name="Singh A."/>
            <person name="Kumar Jangir P."/>
            <person name="Sharma R."/>
            <person name="Singh A."/>
            <person name="Kumar Pinnaka A."/>
            <person name="Shivaji S."/>
        </authorList>
    </citation>
    <scope>NUCLEOTIDE SEQUENCE [LARGE SCALE GENOMIC DNA]</scope>
    <source>
        <strain evidence="2">CCUG 57479 / KCTC 22604 / LW1</strain>
    </source>
</reference>
<organism evidence="1 2">
    <name type="scientific">Indibacter alkaliphilus (strain CCUG 57479 / KCTC 22604 / LW1)</name>
    <dbReference type="NCBI Taxonomy" id="1189612"/>
    <lineage>
        <taxon>Bacteria</taxon>
        <taxon>Pseudomonadati</taxon>
        <taxon>Bacteroidota</taxon>
        <taxon>Cytophagia</taxon>
        <taxon>Cytophagales</taxon>
        <taxon>Cyclobacteriaceae</taxon>
    </lineage>
</organism>
<evidence type="ECO:0000313" key="1">
    <source>
        <dbReference type="EMBL" id="EOZ95591.1"/>
    </source>
</evidence>
<proteinExistence type="predicted"/>
<sequence>MNFISLKPYVQQKSQCPQCGEFEVISNAYFFQGIHVLRDLSCGHCGLEFWETLPIGHTIDSQVVVKKESFEIIGDVGVKEWLVAPLIQGLKSPENKAIKVQVEKKSEAKKIILLNCLDDCFGHVFTKLWNACFDVAGYGVVVIIPSQCAWLVPENVSEIWTVPIAVSQIRKGVSGLHRELSKLFLEYEEVLIHPAFMHLNHLEVPMEKLLKSQSFPLGQFLEMKPKIGFVLREDRFWLNSPFLEFLFLFAKKFKLLNQFKPVFLWRQKQLVMRCSKLLKKSIPEVEIYVSGLGKTRRFPKYIDDQRIEEIISENEKERNRVYSETHLIIGVHGSHLLIPSGLAAGYININPRYKTAHWIEDTILPYKDRMQHFLGRKLDQNSSPSLVAHHADRIFKDFEYVWKRLKESQF</sequence>
<dbReference type="STRING" id="1189612.A33Q_2953"/>
<dbReference type="EMBL" id="ALWO02000037">
    <property type="protein sequence ID" value="EOZ95591.1"/>
    <property type="molecule type" value="Genomic_DNA"/>
</dbReference>
<dbReference type="OrthoDB" id="960963at2"/>
<gene>
    <name evidence="1" type="ORF">A33Q_2953</name>
</gene>
<protein>
    <submittedName>
        <fullName evidence="1">Uncharacterized protein</fullName>
    </submittedName>
</protein>
<dbReference type="Proteomes" id="UP000006073">
    <property type="component" value="Unassembled WGS sequence"/>
</dbReference>
<dbReference type="eggNOG" id="ENOG502ZAVX">
    <property type="taxonomic scope" value="Bacteria"/>
</dbReference>
<comment type="caution">
    <text evidence="1">The sequence shown here is derived from an EMBL/GenBank/DDBJ whole genome shotgun (WGS) entry which is preliminary data.</text>
</comment>
<name>S2DU59_INDAL</name>
<dbReference type="AlphaFoldDB" id="S2DU59"/>
<keyword evidence="2" id="KW-1185">Reference proteome</keyword>
<evidence type="ECO:0000313" key="2">
    <source>
        <dbReference type="Proteomes" id="UP000006073"/>
    </source>
</evidence>